<protein>
    <submittedName>
        <fullName evidence="1">Uncharacterized protein</fullName>
    </submittedName>
</protein>
<organism evidence="1 2">
    <name type="scientific">Austropuccinia psidii MF-1</name>
    <dbReference type="NCBI Taxonomy" id="1389203"/>
    <lineage>
        <taxon>Eukaryota</taxon>
        <taxon>Fungi</taxon>
        <taxon>Dikarya</taxon>
        <taxon>Basidiomycota</taxon>
        <taxon>Pucciniomycotina</taxon>
        <taxon>Pucciniomycetes</taxon>
        <taxon>Pucciniales</taxon>
        <taxon>Sphaerophragmiaceae</taxon>
        <taxon>Austropuccinia</taxon>
    </lineage>
</organism>
<comment type="caution">
    <text evidence="1">The sequence shown here is derived from an EMBL/GenBank/DDBJ whole genome shotgun (WGS) entry which is preliminary data.</text>
</comment>
<evidence type="ECO:0000313" key="1">
    <source>
        <dbReference type="EMBL" id="MBW0587340.1"/>
    </source>
</evidence>
<keyword evidence="2" id="KW-1185">Reference proteome</keyword>
<dbReference type="Proteomes" id="UP000765509">
    <property type="component" value="Unassembled WGS sequence"/>
</dbReference>
<proteinExistence type="predicted"/>
<name>A0A9Q3KSG6_9BASI</name>
<accession>A0A9Q3KSG6</accession>
<reference evidence="1" key="1">
    <citation type="submission" date="2021-03" db="EMBL/GenBank/DDBJ databases">
        <title>Draft genome sequence of rust myrtle Austropuccinia psidii MF-1, a brazilian biotype.</title>
        <authorList>
            <person name="Quecine M.C."/>
            <person name="Pachon D.M.R."/>
            <person name="Bonatelli M.L."/>
            <person name="Correr F.H."/>
            <person name="Franceschini L.M."/>
            <person name="Leite T.F."/>
            <person name="Margarido G.R.A."/>
            <person name="Almeida C.A."/>
            <person name="Ferrarezi J.A."/>
            <person name="Labate C.A."/>
        </authorList>
    </citation>
    <scope>NUCLEOTIDE SEQUENCE</scope>
    <source>
        <strain evidence="1">MF-1</strain>
    </source>
</reference>
<gene>
    <name evidence="1" type="ORF">O181_127055</name>
</gene>
<evidence type="ECO:0000313" key="2">
    <source>
        <dbReference type="Proteomes" id="UP000765509"/>
    </source>
</evidence>
<dbReference type="EMBL" id="AVOT02126758">
    <property type="protein sequence ID" value="MBW0587340.1"/>
    <property type="molecule type" value="Genomic_DNA"/>
</dbReference>
<sequence>MRLQQCSPISALTTPYASAPPPHLLLGLQFLHSCGALKLCVRCCPHPPLHSQCPPDMPPMPPHTSLILKAAYDPYAPAAPSR</sequence>
<dbReference type="AlphaFoldDB" id="A0A9Q3KSG6"/>